<protein>
    <submittedName>
        <fullName evidence="6">Activator of 2-hydroxyglutaryl-Coa dehydratase</fullName>
    </submittedName>
</protein>
<dbReference type="CDD" id="cd24036">
    <property type="entry name" value="ASKHA_NBD_BcrAD_BadFG_HgdC_HadI"/>
    <property type="match status" value="1"/>
</dbReference>
<accession>A0A0S6UDN9</accession>
<evidence type="ECO:0000256" key="4">
    <source>
        <dbReference type="ARBA" id="ARBA00023014"/>
    </source>
</evidence>
<sequence>MLVVGIDVGSTSAKAVLFDGRIKVYAIRPTGWSPREAGAEVLAEILDKAGLSRREVAYIVGTGYGRVALNFIDQAVTEITCQARGINYLTGKAGTIIDIGGQDTKVITVNEQGKVVDFVMNDKCAAGTGRFLEVMATAMGMDVDELGSLPENVNPVNISSMCTVFAESEVISLLAGGVAREEIVAGLHRAVARRVKSMLKNTAPATVVFTGGGAKNEGLRRALAAELGVEVMVPAEPRITGALGAAIIAWEGNGGAVAHN</sequence>
<dbReference type="RefSeq" id="WP_025774942.1">
    <property type="nucleotide sequence ID" value="NZ_DF238840.1"/>
</dbReference>
<proteinExistence type="predicted"/>
<dbReference type="PANTHER" id="PTHR32329:SF2">
    <property type="entry name" value="BIFUNCTIONAL PROTEIN [INCLUDES 2-HYDROXYACYL-COA DEHYDRATASE (N-TER) AND ITS ACTIVATOR DOMAIN (C_TERM)"/>
    <property type="match status" value="1"/>
</dbReference>
<comment type="cofactor">
    <cofactor evidence="1">
        <name>[4Fe-4S] cluster</name>
        <dbReference type="ChEBI" id="CHEBI:49883"/>
    </cofactor>
</comment>
<dbReference type="SUPFAM" id="SSF53067">
    <property type="entry name" value="Actin-like ATPase domain"/>
    <property type="match status" value="1"/>
</dbReference>
<dbReference type="Proteomes" id="UP000063718">
    <property type="component" value="Unassembled WGS sequence"/>
</dbReference>
<evidence type="ECO:0000313" key="6">
    <source>
        <dbReference type="EMBL" id="GAF27207.1"/>
    </source>
</evidence>
<feature type="domain" description="ATPase BadF/BadG/BcrA/BcrD type" evidence="5">
    <location>
        <begin position="4"/>
        <end position="249"/>
    </location>
</feature>
<dbReference type="Gene3D" id="3.30.420.40">
    <property type="match status" value="2"/>
</dbReference>
<organism evidence="6">
    <name type="scientific">Moorella thermoacetica Y72</name>
    <dbReference type="NCBI Taxonomy" id="1325331"/>
    <lineage>
        <taxon>Bacteria</taxon>
        <taxon>Bacillati</taxon>
        <taxon>Bacillota</taxon>
        <taxon>Clostridia</taxon>
        <taxon>Neomoorellales</taxon>
        <taxon>Neomoorellaceae</taxon>
        <taxon>Neomoorella</taxon>
    </lineage>
</organism>
<dbReference type="InterPro" id="IPR002731">
    <property type="entry name" value="ATPase_BadF"/>
</dbReference>
<dbReference type="GO" id="GO:0046872">
    <property type="term" value="F:metal ion binding"/>
    <property type="evidence" value="ECO:0007669"/>
    <property type="project" value="UniProtKB-KW"/>
</dbReference>
<keyword evidence="4" id="KW-0411">Iron-sulfur</keyword>
<dbReference type="PANTHER" id="PTHR32329">
    <property type="entry name" value="BIFUNCTIONAL PROTEIN [INCLUDES 2-HYDROXYACYL-COA DEHYDRATASE (N-TER) AND ITS ACTIVATOR DOMAIN (C_TERM)-RELATED"/>
    <property type="match status" value="1"/>
</dbReference>
<keyword evidence="3" id="KW-0408">Iron</keyword>
<evidence type="ECO:0000256" key="2">
    <source>
        <dbReference type="ARBA" id="ARBA00022723"/>
    </source>
</evidence>
<evidence type="ECO:0000259" key="5">
    <source>
        <dbReference type="Pfam" id="PF01869"/>
    </source>
</evidence>
<name>A0A0S6UDN9_NEOTH</name>
<dbReference type="InterPro" id="IPR008275">
    <property type="entry name" value="CoA_E_activase_dom"/>
</dbReference>
<reference evidence="6" key="1">
    <citation type="journal article" date="2014" name="Gene">
        <title>Genome-guided analysis of transformation efficiency and carbon dioxide assimilation by Moorella thermoacetica Y72.</title>
        <authorList>
            <person name="Tsukahara K."/>
            <person name="Kita A."/>
            <person name="Nakashimada Y."/>
            <person name="Hoshino T."/>
            <person name="Murakami K."/>
        </authorList>
    </citation>
    <scope>NUCLEOTIDE SEQUENCE [LARGE SCALE GENOMIC DNA]</scope>
    <source>
        <strain evidence="6">Y72</strain>
    </source>
</reference>
<dbReference type="InterPro" id="IPR043129">
    <property type="entry name" value="ATPase_NBD"/>
</dbReference>
<dbReference type="AlphaFoldDB" id="A0A0S6UDN9"/>
<dbReference type="Pfam" id="PF01869">
    <property type="entry name" value="BcrAD_BadFG"/>
    <property type="match status" value="1"/>
</dbReference>
<evidence type="ECO:0000256" key="3">
    <source>
        <dbReference type="ARBA" id="ARBA00023004"/>
    </source>
</evidence>
<dbReference type="EMBL" id="DF238840">
    <property type="protein sequence ID" value="GAF27207.1"/>
    <property type="molecule type" value="Genomic_DNA"/>
</dbReference>
<dbReference type="GO" id="GO:0051536">
    <property type="term" value="F:iron-sulfur cluster binding"/>
    <property type="evidence" value="ECO:0007669"/>
    <property type="project" value="UniProtKB-KW"/>
</dbReference>
<dbReference type="InterPro" id="IPR051805">
    <property type="entry name" value="Dehydratase_Activator_Redct"/>
</dbReference>
<gene>
    <name evidence="6" type="ORF">MTY_2548</name>
</gene>
<evidence type="ECO:0000256" key="1">
    <source>
        <dbReference type="ARBA" id="ARBA00001966"/>
    </source>
</evidence>
<dbReference type="NCBIfam" id="TIGR00241">
    <property type="entry name" value="CoA_E_activ"/>
    <property type="match status" value="1"/>
</dbReference>
<keyword evidence="2" id="KW-0479">Metal-binding</keyword>